<evidence type="ECO:0000313" key="4">
    <source>
        <dbReference type="Proteomes" id="UP000186019"/>
    </source>
</evidence>
<evidence type="ECO:0000256" key="1">
    <source>
        <dbReference type="SAM" id="SignalP"/>
    </source>
</evidence>
<reference evidence="3 4" key="1">
    <citation type="submission" date="2017-01" db="EMBL/GenBank/DDBJ databases">
        <authorList>
            <person name="Mah S.A."/>
            <person name="Swanson W.J."/>
            <person name="Moy G.W."/>
            <person name="Vacquier V.D."/>
        </authorList>
    </citation>
    <scope>NUCLEOTIDE SEQUENCE [LARGE SCALE GENOMIC DNA]</scope>
    <source>
        <strain evidence="3 4">DSM 29590</strain>
    </source>
</reference>
<dbReference type="AlphaFoldDB" id="A0A1N7EQ77"/>
<proteinExistence type="predicted"/>
<dbReference type="PANTHER" id="PTHR36505">
    <property type="entry name" value="BLR1072 PROTEIN"/>
    <property type="match status" value="1"/>
</dbReference>
<evidence type="ECO:0000313" key="3">
    <source>
        <dbReference type="EMBL" id="SIR90247.1"/>
    </source>
</evidence>
<dbReference type="InterPro" id="IPR027275">
    <property type="entry name" value="PRC-brl_dom"/>
</dbReference>
<dbReference type="Gene3D" id="2.30.30.240">
    <property type="entry name" value="PRC-barrel domain"/>
    <property type="match status" value="2"/>
</dbReference>
<dbReference type="InterPro" id="IPR011033">
    <property type="entry name" value="PRC_barrel-like_sf"/>
</dbReference>
<keyword evidence="1" id="KW-0732">Signal</keyword>
<dbReference type="Pfam" id="PF05239">
    <property type="entry name" value="PRC"/>
    <property type="match status" value="1"/>
</dbReference>
<organism evidence="3 4">
    <name type="scientific">Roseovarius nanhaiticus</name>
    <dbReference type="NCBI Taxonomy" id="573024"/>
    <lineage>
        <taxon>Bacteria</taxon>
        <taxon>Pseudomonadati</taxon>
        <taxon>Pseudomonadota</taxon>
        <taxon>Alphaproteobacteria</taxon>
        <taxon>Rhodobacterales</taxon>
        <taxon>Roseobacteraceae</taxon>
        <taxon>Roseovarius</taxon>
    </lineage>
</organism>
<dbReference type="STRING" id="573024.SAMN05216208_1697"/>
<feature type="chain" id="PRO_5009941464" evidence="1">
    <location>
        <begin position="23"/>
        <end position="273"/>
    </location>
</feature>
<feature type="signal peptide" evidence="1">
    <location>
        <begin position="1"/>
        <end position="22"/>
    </location>
</feature>
<name>A0A1N7EQ77_9RHOB</name>
<dbReference type="OrthoDB" id="7876889at2"/>
<dbReference type="SUPFAM" id="SSF50346">
    <property type="entry name" value="PRC-barrel domain"/>
    <property type="match status" value="2"/>
</dbReference>
<gene>
    <name evidence="3" type="ORF">SAMN05421666_0438</name>
</gene>
<dbReference type="EMBL" id="FTNV01000001">
    <property type="protein sequence ID" value="SIR90247.1"/>
    <property type="molecule type" value="Genomic_DNA"/>
</dbReference>
<keyword evidence="4" id="KW-1185">Reference proteome</keyword>
<protein>
    <submittedName>
        <fullName evidence="3">PRC-barrel domain-containing protein</fullName>
    </submittedName>
</protein>
<dbReference type="Proteomes" id="UP000186019">
    <property type="component" value="Unassembled WGS sequence"/>
</dbReference>
<accession>A0A1N7EQ77</accession>
<evidence type="ECO:0000259" key="2">
    <source>
        <dbReference type="Pfam" id="PF05239"/>
    </source>
</evidence>
<dbReference type="PANTHER" id="PTHR36505:SF1">
    <property type="entry name" value="BLR1072 PROTEIN"/>
    <property type="match status" value="1"/>
</dbReference>
<feature type="domain" description="PRC-barrel" evidence="2">
    <location>
        <begin position="183"/>
        <end position="250"/>
    </location>
</feature>
<sequence length="273" mass="29474">MKRFMMTTALVMATATPAAVLADNHDAAASMFEAQSPAGETMDMKASNLIGHRLYMPEEGTDMGAMGEITDAPDNWVMAGEIDDVVIGKDGKVQDVLVDAGGFLGMGETERRVALDSIRFQPDADDEGEYFAIYTGDRKMLEETESYDEDASNEMGETLGTASWEGYGMNDGAEMQTVSFDSMTTEDLLGTTVYGGNDEWVGEISELALGDDGNVSAVILDVGGFLGIGERAVSMPMDKVELRRMGDEGDISAYVSATEEELMNMEEWTESES</sequence>
<dbReference type="RefSeq" id="WP_076530596.1">
    <property type="nucleotide sequence ID" value="NZ_CANNEL010000002.1"/>
</dbReference>